<evidence type="ECO:0000256" key="13">
    <source>
        <dbReference type="RuleBase" id="RU367106"/>
    </source>
</evidence>
<feature type="domain" description="GPI ethanolamine phosphate transferase 2 C-terminal" evidence="14">
    <location>
        <begin position="429"/>
        <end position="849"/>
    </location>
</feature>
<gene>
    <name evidence="15" type="ORF">BGW36DRAFT_308035</name>
</gene>
<comment type="caution">
    <text evidence="15">The sequence shown here is derived from an EMBL/GenBank/DDBJ whole genome shotgun (WGS) entry which is preliminary data.</text>
</comment>
<dbReference type="Pfam" id="PF19316">
    <property type="entry name" value="PIGO_PIGG"/>
    <property type="match status" value="1"/>
</dbReference>
<keyword evidence="9 13" id="KW-1133">Transmembrane helix</keyword>
<proteinExistence type="inferred from homology"/>
<keyword evidence="11" id="KW-0325">Glycoprotein</keyword>
<sequence length="854" mass="94552">MAVSASKAMLVIANALIPIAVLLFSFGYFPYKPVIPGIASNLDSGKAPAIFDKVVIMVVDALRSDFVYSNNSGFYFTQNLIRTGNALPFTAHASSPTVTMPRIKAITTGSVPSFSDVILNIAQSESMSTLTHQDTILAQFKKGLPGQLVMYGDDTWLNLFPDTFDRFDGTTSFFVSDFIEVDNNVTRHIPDELVRDDWSVIILHYLGLDHIGHKAGPRSSHMLPKQKEMDAVVEEIFTAMVEEEHLHNTLLVLCGDHGMNEAGNHGGSSAGETSPALTFISPKLRQRAASVQFPTEISDEFQYFNTVEQSDITPTLAGLLGVPIPLNNLGVFIPHFLDIWEADSDKLSITLENAKQILGIIKMAYPKYSFNPETSNTNCLQAQSTIEELECEWLSIIELLKNNSVSPDIIQEALYRFLYKAQSIMSSAASSYKVSMLLCGSIAVSAACILSFFVSLGPLRRSGFPGIFLIGTAVLSGGIMFASSYVEEEQQFWYWIVTAWTTYIHIRSLQRDSSSILYSRALSTAFLAILNRLVRRWNQTGQKFAGEPDIVQNFLSLQPVLLWALILLTYVQSFRGLVQSSPIIGKKWMSIWIPLCAALTMAAFSFKLSFTAADAPEILHHWMLEIVRSNILVSLVLQARIVFLGISLLLAILVYSNSAVSFRKSGMNAWQFPLQLFHEALTLYLMTQSRATNIPLFLMFRAQASIINSVHIASIEATVNFILMQHTAFFAFGGSNAISSVDLSNAYNGVSDYNVLIVGLLTFISNWAGPIWWISATLVQDHSPSAKATDRIALLSFNTTFNLLSVMAACTMLRTHLFVWTVFSPKFLYSVAWALANHIGLNLLVANGLSRWLV</sequence>
<keyword evidence="16" id="KW-1185">Reference proteome</keyword>
<feature type="transmembrane region" description="Helical" evidence="13">
    <location>
        <begin position="12"/>
        <end position="31"/>
    </location>
</feature>
<accession>A0AAD4KJI1</accession>
<feature type="transmembrane region" description="Helical" evidence="13">
    <location>
        <begin position="554"/>
        <end position="571"/>
    </location>
</feature>
<feature type="transmembrane region" description="Helical" evidence="13">
    <location>
        <begin position="753"/>
        <end position="774"/>
    </location>
</feature>
<dbReference type="AlphaFoldDB" id="A0AAD4KJI1"/>
<dbReference type="RefSeq" id="XP_046066062.1">
    <property type="nucleotide sequence ID" value="XM_046212297.1"/>
</dbReference>
<evidence type="ECO:0000256" key="1">
    <source>
        <dbReference type="ARBA" id="ARBA00004477"/>
    </source>
</evidence>
<evidence type="ECO:0000256" key="9">
    <source>
        <dbReference type="ARBA" id="ARBA00022989"/>
    </source>
</evidence>
<evidence type="ECO:0000313" key="15">
    <source>
        <dbReference type="EMBL" id="KAH8689708.1"/>
    </source>
</evidence>
<keyword evidence="6 13" id="KW-0808">Transferase</keyword>
<dbReference type="InterPro" id="IPR002591">
    <property type="entry name" value="Phosphodiest/P_Trfase"/>
</dbReference>
<evidence type="ECO:0000256" key="11">
    <source>
        <dbReference type="ARBA" id="ARBA00023180"/>
    </source>
</evidence>
<evidence type="ECO:0000256" key="7">
    <source>
        <dbReference type="ARBA" id="ARBA00022692"/>
    </source>
</evidence>
<dbReference type="FunFam" id="3.40.720.10:FF:000045">
    <property type="entry name" value="GPI ethanolamine phosphate transferase 2"/>
    <property type="match status" value="1"/>
</dbReference>
<reference evidence="15" key="1">
    <citation type="submission" date="2021-12" db="EMBL/GenBank/DDBJ databases">
        <title>Convergent genome expansion in fungi linked to evolution of root-endophyte symbiosis.</title>
        <authorList>
            <consortium name="DOE Joint Genome Institute"/>
            <person name="Ke Y.-H."/>
            <person name="Bonito G."/>
            <person name="Liao H.-L."/>
            <person name="Looney B."/>
            <person name="Rojas-Flechas A."/>
            <person name="Nash J."/>
            <person name="Hameed K."/>
            <person name="Schadt C."/>
            <person name="Martin F."/>
            <person name="Crous P.W."/>
            <person name="Miettinen O."/>
            <person name="Magnuson J.K."/>
            <person name="Labbe J."/>
            <person name="Jacobson D."/>
            <person name="Doktycz M.J."/>
            <person name="Veneault-Fourrey C."/>
            <person name="Kuo A."/>
            <person name="Mondo S."/>
            <person name="Calhoun S."/>
            <person name="Riley R."/>
            <person name="Ohm R."/>
            <person name="LaButti K."/>
            <person name="Andreopoulos B."/>
            <person name="Pangilinan J."/>
            <person name="Nolan M."/>
            <person name="Tritt A."/>
            <person name="Clum A."/>
            <person name="Lipzen A."/>
            <person name="Daum C."/>
            <person name="Barry K."/>
            <person name="Grigoriev I.V."/>
            <person name="Vilgalys R."/>
        </authorList>
    </citation>
    <scope>NUCLEOTIDE SEQUENCE</scope>
    <source>
        <strain evidence="15">PMI_201</strain>
    </source>
</reference>
<keyword evidence="8 13" id="KW-0256">Endoplasmic reticulum</keyword>
<dbReference type="PANTHER" id="PTHR23072:SF0">
    <property type="entry name" value="GPI ETHANOLAMINE PHOSPHATE TRANSFERASE 2"/>
    <property type="match status" value="1"/>
</dbReference>
<evidence type="ECO:0000256" key="12">
    <source>
        <dbReference type="ARBA" id="ARBA00056729"/>
    </source>
</evidence>
<dbReference type="Gene3D" id="3.40.720.10">
    <property type="entry name" value="Alkaline Phosphatase, subunit A"/>
    <property type="match status" value="1"/>
</dbReference>
<dbReference type="SUPFAM" id="SSF53649">
    <property type="entry name" value="Alkaline phosphatase-like"/>
    <property type="match status" value="1"/>
</dbReference>
<feature type="transmembrane region" description="Helical" evidence="13">
    <location>
        <begin position="631"/>
        <end position="655"/>
    </location>
</feature>
<comment type="similarity">
    <text evidence="3 13">Belongs to the PIGG/PIGN/PIGO family. PIGG subfamily.</text>
</comment>
<evidence type="ECO:0000256" key="10">
    <source>
        <dbReference type="ARBA" id="ARBA00023136"/>
    </source>
</evidence>
<dbReference type="GO" id="GO:0005789">
    <property type="term" value="C:endoplasmic reticulum membrane"/>
    <property type="evidence" value="ECO:0007669"/>
    <property type="project" value="UniProtKB-SubCell"/>
</dbReference>
<evidence type="ECO:0000256" key="6">
    <source>
        <dbReference type="ARBA" id="ARBA00022679"/>
    </source>
</evidence>
<evidence type="ECO:0000256" key="8">
    <source>
        <dbReference type="ARBA" id="ARBA00022824"/>
    </source>
</evidence>
<keyword evidence="7 13" id="KW-0812">Transmembrane</keyword>
<dbReference type="CDD" id="cd16024">
    <property type="entry name" value="GPI_EPT_2"/>
    <property type="match status" value="1"/>
</dbReference>
<feature type="transmembrane region" description="Helical" evidence="13">
    <location>
        <begin position="466"/>
        <end position="486"/>
    </location>
</feature>
<dbReference type="GeneID" id="70242584"/>
<evidence type="ECO:0000256" key="4">
    <source>
        <dbReference type="ARBA" id="ARBA00020830"/>
    </source>
</evidence>
<dbReference type="GO" id="GO:0006506">
    <property type="term" value="P:GPI anchor biosynthetic process"/>
    <property type="evidence" value="ECO:0007669"/>
    <property type="project" value="UniProtKB-KW"/>
</dbReference>
<dbReference type="InterPro" id="IPR017850">
    <property type="entry name" value="Alkaline_phosphatase_core_sf"/>
</dbReference>
<dbReference type="Proteomes" id="UP001201262">
    <property type="component" value="Unassembled WGS sequence"/>
</dbReference>
<protein>
    <recommendedName>
        <fullName evidence="4 13">GPI ethanolamine phosphate transferase 2</fullName>
    </recommendedName>
</protein>
<dbReference type="EMBL" id="JAJTJA010000015">
    <property type="protein sequence ID" value="KAH8689708.1"/>
    <property type="molecule type" value="Genomic_DNA"/>
</dbReference>
<keyword evidence="5 13" id="KW-0337">GPI-anchor biosynthesis</keyword>
<feature type="transmembrane region" description="Helical" evidence="13">
    <location>
        <begin position="591"/>
        <end position="611"/>
    </location>
</feature>
<dbReference type="GO" id="GO:0051267">
    <property type="term" value="F:CP2 mannose-ethanolamine phosphotransferase activity"/>
    <property type="evidence" value="ECO:0007669"/>
    <property type="project" value="TreeGrafter"/>
</dbReference>
<feature type="transmembrane region" description="Helical" evidence="13">
    <location>
        <begin position="827"/>
        <end position="849"/>
    </location>
</feature>
<evidence type="ECO:0000256" key="2">
    <source>
        <dbReference type="ARBA" id="ARBA00004687"/>
    </source>
</evidence>
<evidence type="ECO:0000259" key="14">
    <source>
        <dbReference type="Pfam" id="PF19316"/>
    </source>
</evidence>
<feature type="transmembrane region" description="Helical" evidence="13">
    <location>
        <begin position="794"/>
        <end position="815"/>
    </location>
</feature>
<dbReference type="PANTHER" id="PTHR23072">
    <property type="entry name" value="PHOSPHATIDYLINOSITOL GLYCAN-RELATED"/>
    <property type="match status" value="1"/>
</dbReference>
<dbReference type="InterPro" id="IPR037674">
    <property type="entry name" value="PIG-G_N"/>
</dbReference>
<dbReference type="InterPro" id="IPR045687">
    <property type="entry name" value="PIGG/GPI7_C"/>
</dbReference>
<evidence type="ECO:0000313" key="16">
    <source>
        <dbReference type="Proteomes" id="UP001201262"/>
    </source>
</evidence>
<feature type="transmembrane region" description="Helical" evidence="13">
    <location>
        <begin position="434"/>
        <end position="454"/>
    </location>
</feature>
<feature type="transmembrane region" description="Helical" evidence="13">
    <location>
        <begin position="492"/>
        <end position="509"/>
    </location>
</feature>
<dbReference type="InterPro" id="IPR039527">
    <property type="entry name" value="PIGG/GPI7"/>
</dbReference>
<organism evidence="15 16">
    <name type="scientific">Talaromyces proteolyticus</name>
    <dbReference type="NCBI Taxonomy" id="1131652"/>
    <lineage>
        <taxon>Eukaryota</taxon>
        <taxon>Fungi</taxon>
        <taxon>Dikarya</taxon>
        <taxon>Ascomycota</taxon>
        <taxon>Pezizomycotina</taxon>
        <taxon>Eurotiomycetes</taxon>
        <taxon>Eurotiomycetidae</taxon>
        <taxon>Eurotiales</taxon>
        <taxon>Trichocomaceae</taxon>
        <taxon>Talaromyces</taxon>
        <taxon>Talaromyces sect. Bacilispori</taxon>
    </lineage>
</organism>
<evidence type="ECO:0000256" key="3">
    <source>
        <dbReference type="ARBA" id="ARBA00005315"/>
    </source>
</evidence>
<comment type="subcellular location">
    <subcellularLocation>
        <location evidence="1 13">Endoplasmic reticulum membrane</location>
        <topology evidence="1 13">Multi-pass membrane protein</topology>
    </subcellularLocation>
</comment>
<feature type="transmembrane region" description="Helical" evidence="13">
    <location>
        <begin position="516"/>
        <end position="534"/>
    </location>
</feature>
<dbReference type="Pfam" id="PF01663">
    <property type="entry name" value="Phosphodiest"/>
    <property type="match status" value="1"/>
</dbReference>
<comment type="function">
    <text evidence="12 13">Ethanolamine phosphate transferase involved in glycosylphosphatidylinositol-anchor biosynthesis. Transfers ethanolamine phosphate to the GPI second mannose.</text>
</comment>
<name>A0AAD4KJI1_9EURO</name>
<comment type="pathway">
    <text evidence="2 13">Glycolipid biosynthesis; glycosylphosphatidylinositol-anchor biosynthesis.</text>
</comment>
<evidence type="ECO:0000256" key="5">
    <source>
        <dbReference type="ARBA" id="ARBA00022502"/>
    </source>
</evidence>
<keyword evidence="10 13" id="KW-0472">Membrane</keyword>